<feature type="non-terminal residue" evidence="2">
    <location>
        <position position="119"/>
    </location>
</feature>
<evidence type="ECO:0000313" key="2">
    <source>
        <dbReference type="EMBL" id="EJD33555.1"/>
    </source>
</evidence>
<dbReference type="EMBL" id="JH688176">
    <property type="protein sequence ID" value="EJD33555.1"/>
    <property type="molecule type" value="Genomic_DNA"/>
</dbReference>
<name>J0WMI0_AURST</name>
<dbReference type="OrthoDB" id="3326991at2759"/>
<feature type="region of interest" description="Disordered" evidence="1">
    <location>
        <begin position="88"/>
        <end position="119"/>
    </location>
</feature>
<evidence type="ECO:0000256" key="1">
    <source>
        <dbReference type="SAM" id="MobiDB-lite"/>
    </source>
</evidence>
<dbReference type="KEGG" id="adl:AURDEDRAFT_117851"/>
<gene>
    <name evidence="2" type="ORF">AURDEDRAFT_117851</name>
</gene>
<protein>
    <submittedName>
        <fullName evidence="2">Uncharacterized protein</fullName>
    </submittedName>
</protein>
<dbReference type="Proteomes" id="UP000006514">
    <property type="component" value="Unassembled WGS sequence"/>
</dbReference>
<sequence length="119" mass="12344">MGDGPTVRLPRTAQADSEPVRLLRDAVLALRKCGVSDAVRAAVQEIQQLVEPQTALKMNGASKKPVLVSASSSTAVSVVPPVAKVSSKAAKLVSGDAGTPPPEYTLDDDQDMPINALDP</sequence>
<evidence type="ECO:0000313" key="3">
    <source>
        <dbReference type="Proteomes" id="UP000006514"/>
    </source>
</evidence>
<proteinExistence type="predicted"/>
<dbReference type="InParanoid" id="J0WMI0"/>
<reference evidence="3" key="1">
    <citation type="journal article" date="2012" name="Science">
        <title>The Paleozoic origin of enzymatic lignin decomposition reconstructed from 31 fungal genomes.</title>
        <authorList>
            <person name="Floudas D."/>
            <person name="Binder M."/>
            <person name="Riley R."/>
            <person name="Barry K."/>
            <person name="Blanchette R.A."/>
            <person name="Henrissat B."/>
            <person name="Martinez A.T."/>
            <person name="Otillar R."/>
            <person name="Spatafora J.W."/>
            <person name="Yadav J.S."/>
            <person name="Aerts A."/>
            <person name="Benoit I."/>
            <person name="Boyd A."/>
            <person name="Carlson A."/>
            <person name="Copeland A."/>
            <person name="Coutinho P.M."/>
            <person name="de Vries R.P."/>
            <person name="Ferreira P."/>
            <person name="Findley K."/>
            <person name="Foster B."/>
            <person name="Gaskell J."/>
            <person name="Glotzer D."/>
            <person name="Gorecki P."/>
            <person name="Heitman J."/>
            <person name="Hesse C."/>
            <person name="Hori C."/>
            <person name="Igarashi K."/>
            <person name="Jurgens J.A."/>
            <person name="Kallen N."/>
            <person name="Kersten P."/>
            <person name="Kohler A."/>
            <person name="Kuees U."/>
            <person name="Kumar T.K.A."/>
            <person name="Kuo A."/>
            <person name="LaButti K."/>
            <person name="Larrondo L.F."/>
            <person name="Lindquist E."/>
            <person name="Ling A."/>
            <person name="Lombard V."/>
            <person name="Lucas S."/>
            <person name="Lundell T."/>
            <person name="Martin R."/>
            <person name="McLaughlin D.J."/>
            <person name="Morgenstern I."/>
            <person name="Morin E."/>
            <person name="Murat C."/>
            <person name="Nagy L.G."/>
            <person name="Nolan M."/>
            <person name="Ohm R.A."/>
            <person name="Patyshakuliyeva A."/>
            <person name="Rokas A."/>
            <person name="Ruiz-Duenas F.J."/>
            <person name="Sabat G."/>
            <person name="Salamov A."/>
            <person name="Samejima M."/>
            <person name="Schmutz J."/>
            <person name="Slot J.C."/>
            <person name="St John F."/>
            <person name="Stenlid J."/>
            <person name="Sun H."/>
            <person name="Sun S."/>
            <person name="Syed K."/>
            <person name="Tsang A."/>
            <person name="Wiebenga A."/>
            <person name="Young D."/>
            <person name="Pisabarro A."/>
            <person name="Eastwood D.C."/>
            <person name="Martin F."/>
            <person name="Cullen D."/>
            <person name="Grigoriev I.V."/>
            <person name="Hibbett D.S."/>
        </authorList>
    </citation>
    <scope>NUCLEOTIDE SEQUENCE [LARGE SCALE GENOMIC DNA]</scope>
    <source>
        <strain evidence="3">TFB10046</strain>
    </source>
</reference>
<dbReference type="AlphaFoldDB" id="J0WMI0"/>
<organism evidence="2 3">
    <name type="scientific">Auricularia subglabra (strain TFB-10046 / SS5)</name>
    <name type="common">White-rot fungus</name>
    <name type="synonym">Auricularia delicata (strain TFB10046)</name>
    <dbReference type="NCBI Taxonomy" id="717982"/>
    <lineage>
        <taxon>Eukaryota</taxon>
        <taxon>Fungi</taxon>
        <taxon>Dikarya</taxon>
        <taxon>Basidiomycota</taxon>
        <taxon>Agaricomycotina</taxon>
        <taxon>Agaricomycetes</taxon>
        <taxon>Auriculariales</taxon>
        <taxon>Auriculariaceae</taxon>
        <taxon>Auricularia</taxon>
    </lineage>
</organism>
<keyword evidence="3" id="KW-1185">Reference proteome</keyword>
<accession>J0WMI0</accession>